<dbReference type="InterPro" id="IPR005490">
    <property type="entry name" value="LD_TPept_cat_dom"/>
</dbReference>
<evidence type="ECO:0000256" key="1">
    <source>
        <dbReference type="ARBA" id="ARBA00004752"/>
    </source>
</evidence>
<dbReference type="CDD" id="cd13432">
    <property type="entry name" value="LDT_IgD_like_2"/>
    <property type="match status" value="1"/>
</dbReference>
<dbReference type="InterPro" id="IPR041280">
    <property type="entry name" value="Big_10"/>
</dbReference>
<feature type="domain" description="L,D-TPase catalytic" evidence="9">
    <location>
        <begin position="252"/>
        <end position="386"/>
    </location>
</feature>
<dbReference type="Gene3D" id="2.60.40.3710">
    <property type="match status" value="1"/>
</dbReference>
<dbReference type="Gene3D" id="2.60.40.3780">
    <property type="match status" value="1"/>
</dbReference>
<dbReference type="Proteomes" id="UP001183176">
    <property type="component" value="Unassembled WGS sequence"/>
</dbReference>
<dbReference type="EMBL" id="JAVREH010000007">
    <property type="protein sequence ID" value="MDT0261418.1"/>
    <property type="molecule type" value="Genomic_DNA"/>
</dbReference>
<keyword evidence="2" id="KW-0808">Transferase</keyword>
<dbReference type="InterPro" id="IPR050979">
    <property type="entry name" value="LD-transpeptidase"/>
</dbReference>
<feature type="compositionally biased region" description="Pro residues" evidence="8">
    <location>
        <begin position="41"/>
        <end position="50"/>
    </location>
</feature>
<evidence type="ECO:0000259" key="9">
    <source>
        <dbReference type="PROSITE" id="PS52029"/>
    </source>
</evidence>
<dbReference type="SUPFAM" id="SSF141523">
    <property type="entry name" value="L,D-transpeptidase catalytic domain-like"/>
    <property type="match status" value="1"/>
</dbReference>
<name>A0ABU2J9M5_9ACTN</name>
<dbReference type="PROSITE" id="PS52029">
    <property type="entry name" value="LD_TPASE"/>
    <property type="match status" value="1"/>
</dbReference>
<evidence type="ECO:0000313" key="11">
    <source>
        <dbReference type="Proteomes" id="UP001183176"/>
    </source>
</evidence>
<evidence type="ECO:0000256" key="7">
    <source>
        <dbReference type="PROSITE-ProRule" id="PRU01373"/>
    </source>
</evidence>
<dbReference type="PANTHER" id="PTHR30582:SF2">
    <property type="entry name" value="L,D-TRANSPEPTIDASE YCIB-RELATED"/>
    <property type="match status" value="1"/>
</dbReference>
<evidence type="ECO:0000256" key="8">
    <source>
        <dbReference type="SAM" id="MobiDB-lite"/>
    </source>
</evidence>
<dbReference type="Gene3D" id="2.40.440.10">
    <property type="entry name" value="L,D-transpeptidase catalytic domain-like"/>
    <property type="match status" value="1"/>
</dbReference>
<reference evidence="11" key="1">
    <citation type="submission" date="2023-07" db="EMBL/GenBank/DDBJ databases">
        <title>30 novel species of actinomycetes from the DSMZ collection.</title>
        <authorList>
            <person name="Nouioui I."/>
        </authorList>
    </citation>
    <scope>NUCLEOTIDE SEQUENCE [LARGE SCALE GENOMIC DNA]</scope>
    <source>
        <strain evidence="11">DSM 44399</strain>
    </source>
</reference>
<organism evidence="10 11">
    <name type="scientific">Jatrophihabitans lederbergiae</name>
    <dbReference type="NCBI Taxonomy" id="3075547"/>
    <lineage>
        <taxon>Bacteria</taxon>
        <taxon>Bacillati</taxon>
        <taxon>Actinomycetota</taxon>
        <taxon>Actinomycetes</taxon>
        <taxon>Jatrophihabitantales</taxon>
        <taxon>Jatrophihabitantaceae</taxon>
        <taxon>Jatrophihabitans</taxon>
    </lineage>
</organism>
<protein>
    <submittedName>
        <fullName evidence="10">Ig-like domain-containing protein</fullName>
    </submittedName>
</protein>
<feature type="region of interest" description="Disordered" evidence="8">
    <location>
        <begin position="31"/>
        <end position="51"/>
    </location>
</feature>
<keyword evidence="5" id="KW-0012">Acyltransferase</keyword>
<evidence type="ECO:0000256" key="2">
    <source>
        <dbReference type="ARBA" id="ARBA00022679"/>
    </source>
</evidence>
<feature type="active site" description="Nucleophile" evidence="7">
    <location>
        <position position="362"/>
    </location>
</feature>
<comment type="pathway">
    <text evidence="1 7">Cell wall biogenesis; peptidoglycan biosynthesis.</text>
</comment>
<keyword evidence="3 7" id="KW-0133">Cell shape</keyword>
<feature type="compositionally biased region" description="Low complexity" evidence="8">
    <location>
        <begin position="31"/>
        <end position="40"/>
    </location>
</feature>
<gene>
    <name evidence="10" type="ORF">RM423_08415</name>
</gene>
<dbReference type="CDD" id="cd16913">
    <property type="entry name" value="YkuD_like"/>
    <property type="match status" value="1"/>
</dbReference>
<dbReference type="Pfam" id="PF03734">
    <property type="entry name" value="YkuD"/>
    <property type="match status" value="1"/>
</dbReference>
<dbReference type="PANTHER" id="PTHR30582">
    <property type="entry name" value="L,D-TRANSPEPTIDASE"/>
    <property type="match status" value="1"/>
</dbReference>
<evidence type="ECO:0000256" key="3">
    <source>
        <dbReference type="ARBA" id="ARBA00022960"/>
    </source>
</evidence>
<accession>A0ABU2J9M5</accession>
<dbReference type="Pfam" id="PF17964">
    <property type="entry name" value="Big_10"/>
    <property type="match status" value="1"/>
</dbReference>
<evidence type="ECO:0000256" key="4">
    <source>
        <dbReference type="ARBA" id="ARBA00022984"/>
    </source>
</evidence>
<keyword evidence="4 7" id="KW-0573">Peptidoglycan synthesis</keyword>
<feature type="active site" description="Proton donor/acceptor" evidence="7">
    <location>
        <position position="344"/>
    </location>
</feature>
<evidence type="ECO:0000313" key="10">
    <source>
        <dbReference type="EMBL" id="MDT0261418.1"/>
    </source>
</evidence>
<dbReference type="InterPro" id="IPR038063">
    <property type="entry name" value="Transpep_catalytic_dom"/>
</dbReference>
<comment type="caution">
    <text evidence="10">The sequence shown here is derived from an EMBL/GenBank/DDBJ whole genome shotgun (WGS) entry which is preliminary data.</text>
</comment>
<evidence type="ECO:0000256" key="5">
    <source>
        <dbReference type="ARBA" id="ARBA00023315"/>
    </source>
</evidence>
<keyword evidence="6 7" id="KW-0961">Cell wall biogenesis/degradation</keyword>
<sequence>MSGLVAVLSLVLLTGGCSQKKGAAAAGTAGSAASAGNSAPVPVPSTPSTPPAVVRFNPATGTAGVDPLEPIRVAVAGGSLSDVTVTNGAGTAVKGALSADKLSWASAEELGYNKSYTIKAVATNADGDETTQASSFTTVKPHNLTMPYIQTAAGGAIDPGVTFGVGQVVRVHFDEAIPDRKAAQATLQVTTAPDQTGAFSWLSDRDVYWRTRTYLTPGTKVTITAKAYGKNFGNSLYGQADSTTWFKVGNKHISIADDRNKIVRVYSNGTLVKTMPTSMGRHTSIKGDTGMIDLRTNSGPHVVVGGEKNIDMNSASFGLSKGANAYRTTVPVGVRISYDGEYVHWADWSVRQQGKTDTSHGCLNVSPANAYWFYGFSVPGDIVDVRNTGRTLAEWNSGYWNVSWATWISDSAT</sequence>
<keyword evidence="11" id="KW-1185">Reference proteome</keyword>
<proteinExistence type="predicted"/>
<evidence type="ECO:0000256" key="6">
    <source>
        <dbReference type="ARBA" id="ARBA00023316"/>
    </source>
</evidence>
<dbReference type="RefSeq" id="WP_311422574.1">
    <property type="nucleotide sequence ID" value="NZ_JAVREH010000007.1"/>
</dbReference>